<dbReference type="GO" id="GO:0003968">
    <property type="term" value="F:RNA-directed RNA polymerase activity"/>
    <property type="evidence" value="ECO:0007669"/>
    <property type="project" value="UniProtKB-KW"/>
</dbReference>
<sequence length="872" mass="98175">MVKTTLKLNNAIKTMIENNSQTNNNNLISDQENYNIELEQLLKDTALGIANNNSSSEDNVTNINSRKELTSYGHKSTQKDGSLIITNDSLPKLNVKRNQSRLVNAIRAIMSYMNNSKLFDSSARVPIAKLLSIQEVQYSLNPSTFVKDQKLLANWLKVNVTKTLRTQDQIPNEMWNRVLCAPNVLTDVLLQYNKQTTTLAKYMYLRLIISCLELYNVVLVPTRPSLETITEDYTGRAVLKNIINIEECVESLGIDIESLPIELANQYANTEYHMSSAAGPNGQSLWTSHIDAKAIVEHETLSINMTRFATLVNKTDLINKLDESTFLPMFFKQSQPNALVSKLSFIFEKGNKTRVIAILDWWTQEILNPLHNVIAELLRGIKMDGTFDQDRIAEQVREWTKDSNSQLHSLDLTAATDRLPVLLQEYILDYLFKIEGFGEAWRLLLTDREFMLPNGEFIRYAVGQPMGAKTSFPMLAFTHHLIVQQAALNVSIKGFKDYVILGDDIVINSKVVADSYMELMDALGMAIVKTKSIIASNVPNTSTFSNESKPVAEICRRLFISGLEITGLPLKLIANVMENNDMAYQLQEELNKRGFVLSDHLLALFLASILQKRGFQKLAMLNGLPKQMTGITKPFSLISLPEFNHLNWKSVHGIEPSSVIEFFKFTLLVEQLKKIGSLLNSTASTYDTMMKAANLVKAEILSFKNAETSNVTHVLMDNFSPLMLEEGKLTNTFHPAKAVIKQEVARIDQILMQLTTADEEELINLLLSNVVDSIRISATDIITQNDFTDSILVRTLVDKTISNIFRAKSIENQMLSFSMKLSTVNVVWNLAIKFNGQLLISKSNVKAVTTIAASEARLRSMSDTTLIKELFR</sequence>
<organism evidence="4">
    <name type="scientific">Rhizoctonia solani mitovirus 29</name>
    <dbReference type="NCBI Taxonomy" id="2599420"/>
    <lineage>
        <taxon>Viruses</taxon>
        <taxon>Riboviria</taxon>
        <taxon>Orthornavirae</taxon>
        <taxon>Lenarviricota</taxon>
        <taxon>Howeltoviricetes</taxon>
        <taxon>Cryppavirales</taxon>
        <taxon>Mitoviridae</taxon>
        <taxon>Mitovirus</taxon>
    </lineage>
</organism>
<keyword evidence="1 4" id="KW-0696">RNA-directed RNA polymerase</keyword>
<dbReference type="InterPro" id="IPR043502">
    <property type="entry name" value="DNA/RNA_pol_sf"/>
</dbReference>
<dbReference type="Pfam" id="PF05919">
    <property type="entry name" value="Mitovir_RNA_pol"/>
    <property type="match status" value="1"/>
</dbReference>
<dbReference type="InterPro" id="IPR008686">
    <property type="entry name" value="RNA_pol_mitovir"/>
</dbReference>
<evidence type="ECO:0000256" key="2">
    <source>
        <dbReference type="ARBA" id="ARBA00022679"/>
    </source>
</evidence>
<name>A0A5B8GTB3_9VIRU</name>
<reference evidence="4" key="1">
    <citation type="journal article" date="2019" name="Front. Cell. Infect. Microbiol.">
        <title>Extreme Diversity of Mycoviruses Present in Isolates of Rhizoctonia solani AG2-2 LP From Zoysia japonica From Brazil.</title>
        <authorList>
            <person name="Picarelli M.A.S.C."/>
            <person name="Forgia M."/>
            <person name="Rivas E.B."/>
            <person name="Nerva L."/>
            <person name="Chiapello M."/>
            <person name="Turina M."/>
            <person name="Colariccio A."/>
        </authorList>
    </citation>
    <scope>NUCLEOTIDE SEQUENCE</scope>
</reference>
<accession>A0A5B8GTB3</accession>
<keyword evidence="2" id="KW-0808">Transferase</keyword>
<evidence type="ECO:0000256" key="1">
    <source>
        <dbReference type="ARBA" id="ARBA00022484"/>
    </source>
</evidence>
<evidence type="ECO:0000313" key="4">
    <source>
        <dbReference type="EMBL" id="QDW65419.1"/>
    </source>
</evidence>
<keyword evidence="3" id="KW-0548">Nucleotidyltransferase</keyword>
<dbReference type="EMBL" id="MK372898">
    <property type="protein sequence ID" value="QDW65419.1"/>
    <property type="molecule type" value="Genomic_RNA"/>
</dbReference>
<dbReference type="PANTHER" id="PTHR34456:SF9">
    <property type="entry name" value="MITOVIRUS RNA-DEPENDENT RNA POLYMERASE"/>
    <property type="match status" value="1"/>
</dbReference>
<evidence type="ECO:0000256" key="3">
    <source>
        <dbReference type="ARBA" id="ARBA00022695"/>
    </source>
</evidence>
<protein>
    <submittedName>
        <fullName evidence="4">Putative RNA-dependent RNA polymerase</fullName>
    </submittedName>
</protein>
<proteinExistence type="predicted"/>
<dbReference type="PANTHER" id="PTHR34456">
    <property type="entry name" value="MITOVIRUS RNA-DEPENDENT RNA POLYMERASE"/>
    <property type="match status" value="1"/>
</dbReference>
<dbReference type="SUPFAM" id="SSF56672">
    <property type="entry name" value="DNA/RNA polymerases"/>
    <property type="match status" value="1"/>
</dbReference>